<comment type="caution">
    <text evidence="1">The sequence shown here is derived from an EMBL/GenBank/DDBJ whole genome shotgun (WGS) entry which is preliminary data.</text>
</comment>
<protein>
    <submittedName>
        <fullName evidence="1">Uncharacterized protein</fullName>
    </submittedName>
</protein>
<reference evidence="1" key="1">
    <citation type="submission" date="2022-07" db="EMBL/GenBank/DDBJ databases">
        <title>Genome Sequence of Physisporinus lineatus.</title>
        <authorList>
            <person name="Buettner E."/>
        </authorList>
    </citation>
    <scope>NUCLEOTIDE SEQUENCE</scope>
    <source>
        <strain evidence="1">VT162</strain>
    </source>
</reference>
<organism evidence="1 2">
    <name type="scientific">Meripilus lineatus</name>
    <dbReference type="NCBI Taxonomy" id="2056292"/>
    <lineage>
        <taxon>Eukaryota</taxon>
        <taxon>Fungi</taxon>
        <taxon>Dikarya</taxon>
        <taxon>Basidiomycota</taxon>
        <taxon>Agaricomycotina</taxon>
        <taxon>Agaricomycetes</taxon>
        <taxon>Polyporales</taxon>
        <taxon>Meripilaceae</taxon>
        <taxon>Meripilus</taxon>
    </lineage>
</organism>
<sequence length="150" mass="16596">MYLAGIEPHQILQRLPISHNQGVESIAWITTLSGMIFSATLGKKASKETKVAGPANTSSLTPFQKALTPIHSLSIWGPPAVYVITTAFNRMEQPDWFADWELPRGDLSVGWHAGLRTLGCLLNVGGYYFLSQCFKHLGSQWHFIGVSVHF</sequence>
<accession>A0AAD5YK97</accession>
<proteinExistence type="predicted"/>
<evidence type="ECO:0000313" key="2">
    <source>
        <dbReference type="Proteomes" id="UP001212997"/>
    </source>
</evidence>
<gene>
    <name evidence="1" type="ORF">NLI96_g4069</name>
</gene>
<dbReference type="AlphaFoldDB" id="A0AAD5YK97"/>
<evidence type="ECO:0000313" key="1">
    <source>
        <dbReference type="EMBL" id="KAJ3486675.1"/>
    </source>
</evidence>
<name>A0AAD5YK97_9APHY</name>
<keyword evidence="2" id="KW-1185">Reference proteome</keyword>
<dbReference type="Proteomes" id="UP001212997">
    <property type="component" value="Unassembled WGS sequence"/>
</dbReference>
<dbReference type="EMBL" id="JANAWD010000114">
    <property type="protein sequence ID" value="KAJ3486675.1"/>
    <property type="molecule type" value="Genomic_DNA"/>
</dbReference>